<keyword evidence="3" id="KW-1185">Reference proteome</keyword>
<gene>
    <name evidence="2" type="ORF">H9L22_08870</name>
</gene>
<dbReference type="EMBL" id="CP060789">
    <property type="protein sequence ID" value="QNP57320.1"/>
    <property type="molecule type" value="Genomic_DNA"/>
</dbReference>
<dbReference type="AlphaFoldDB" id="A0A7H0H9V4"/>
<protein>
    <submittedName>
        <fullName evidence="2">Uncharacterized protein</fullName>
    </submittedName>
</protein>
<reference evidence="2 3" key="1">
    <citation type="submission" date="2020-08" db="EMBL/GenBank/DDBJ databases">
        <title>Genome sequence of Tessaracoccus defluvii JCM 17540T.</title>
        <authorList>
            <person name="Hyun D.-W."/>
            <person name="Bae J.-W."/>
        </authorList>
    </citation>
    <scope>NUCLEOTIDE SEQUENCE [LARGE SCALE GENOMIC DNA]</scope>
    <source>
        <strain evidence="2 3">JCM 17540</strain>
    </source>
</reference>
<evidence type="ECO:0000313" key="2">
    <source>
        <dbReference type="EMBL" id="QNP57320.1"/>
    </source>
</evidence>
<evidence type="ECO:0000256" key="1">
    <source>
        <dbReference type="SAM" id="MobiDB-lite"/>
    </source>
</evidence>
<name>A0A7H0H9V4_9ACTN</name>
<sequence length="421" mass="43098">MWAIGGVVTAILVGLLTFFVVRGASEVSPAPSPSPSPSASGSVGPAPATADDLLTAQDLAELAPAASWSVTSTTLTAAEHANRPLCLSTETLTVNPVVSLQRVLATSGDDGLAALHRIEVFADAETASAVMTQRIAALGACSEVPVLLVGAETVTGLAEEAFAVTIAVDTDAGVRHHTLLLTRSGAALQLLDGTRAEAIPAADLAQVVTRAQTALSAVQGQPAPADVAAAAALLPPTEPTGWLSPSDIPRVRAGFGRWTYKGPTDVTSPGTGCENMTLASEPGPASRSEVTYLLSQDDQMPSLFGMDQITFDFDTTEAADAFVTKLGNAIASCKDRVNTATVAEQAAVAGTGVDGVPVSSRIFTVTQAQGGSANALFQVIVSKADARIVYTLVTVEDDYRFSDAQLAGLGVRIPVRTSQTS</sequence>
<dbReference type="KEGG" id="tdf:H9L22_08870"/>
<evidence type="ECO:0000313" key="3">
    <source>
        <dbReference type="Proteomes" id="UP000516117"/>
    </source>
</evidence>
<proteinExistence type="predicted"/>
<dbReference type="Proteomes" id="UP000516117">
    <property type="component" value="Chromosome"/>
</dbReference>
<dbReference type="RefSeq" id="WP_187722409.1">
    <property type="nucleotide sequence ID" value="NZ_CP060789.1"/>
</dbReference>
<accession>A0A7H0H9V4</accession>
<organism evidence="2 3">
    <name type="scientific">Tessaracoccus defluvii</name>
    <dbReference type="NCBI Taxonomy" id="1285901"/>
    <lineage>
        <taxon>Bacteria</taxon>
        <taxon>Bacillati</taxon>
        <taxon>Actinomycetota</taxon>
        <taxon>Actinomycetes</taxon>
        <taxon>Propionibacteriales</taxon>
        <taxon>Propionibacteriaceae</taxon>
        <taxon>Tessaracoccus</taxon>
    </lineage>
</organism>
<feature type="compositionally biased region" description="Low complexity" evidence="1">
    <location>
        <begin position="37"/>
        <end position="47"/>
    </location>
</feature>
<feature type="region of interest" description="Disordered" evidence="1">
    <location>
        <begin position="27"/>
        <end position="47"/>
    </location>
</feature>